<evidence type="ECO:0000313" key="2">
    <source>
        <dbReference type="EMBL" id="KAK2101649.1"/>
    </source>
</evidence>
<organism evidence="2 3">
    <name type="scientific">Saguinus oedipus</name>
    <name type="common">Cotton-top tamarin</name>
    <name type="synonym">Oedipomidas oedipus</name>
    <dbReference type="NCBI Taxonomy" id="9490"/>
    <lineage>
        <taxon>Eukaryota</taxon>
        <taxon>Metazoa</taxon>
        <taxon>Chordata</taxon>
        <taxon>Craniata</taxon>
        <taxon>Vertebrata</taxon>
        <taxon>Euteleostomi</taxon>
        <taxon>Mammalia</taxon>
        <taxon>Eutheria</taxon>
        <taxon>Euarchontoglires</taxon>
        <taxon>Primates</taxon>
        <taxon>Haplorrhini</taxon>
        <taxon>Platyrrhini</taxon>
        <taxon>Cebidae</taxon>
        <taxon>Callitrichinae</taxon>
        <taxon>Saguinus</taxon>
    </lineage>
</organism>
<name>A0ABQ9UXZ3_SAGOE</name>
<reference evidence="2 3" key="1">
    <citation type="submission" date="2023-05" db="EMBL/GenBank/DDBJ databases">
        <title>B98-5 Cell Line De Novo Hybrid Assembly: An Optical Mapping Approach.</title>
        <authorList>
            <person name="Kananen K."/>
            <person name="Auerbach J.A."/>
            <person name="Kautto E."/>
            <person name="Blachly J.S."/>
        </authorList>
    </citation>
    <scope>NUCLEOTIDE SEQUENCE [LARGE SCALE GENOMIC DNA]</scope>
    <source>
        <strain evidence="2">B95-8</strain>
        <tissue evidence="2">Cell line</tissue>
    </source>
</reference>
<accession>A0ABQ9UXZ3</accession>
<comment type="caution">
    <text evidence="2">The sequence shown here is derived from an EMBL/GenBank/DDBJ whole genome shotgun (WGS) entry which is preliminary data.</text>
</comment>
<proteinExistence type="predicted"/>
<evidence type="ECO:0000313" key="3">
    <source>
        <dbReference type="Proteomes" id="UP001266305"/>
    </source>
</evidence>
<feature type="region of interest" description="Disordered" evidence="1">
    <location>
        <begin position="29"/>
        <end position="67"/>
    </location>
</feature>
<sequence length="67" mass="7844">MHKTGLQDASQAAHVWRLHTTVQDWPTSVEVKGETKQPHFSHSNTRLEERAGFEKKRTQQERCCDRL</sequence>
<feature type="compositionally biased region" description="Basic and acidic residues" evidence="1">
    <location>
        <begin position="45"/>
        <end position="67"/>
    </location>
</feature>
<dbReference type="Proteomes" id="UP001266305">
    <property type="component" value="Unassembled WGS sequence"/>
</dbReference>
<gene>
    <name evidence="2" type="ORF">P7K49_019315</name>
</gene>
<keyword evidence="3" id="KW-1185">Reference proteome</keyword>
<evidence type="ECO:0000256" key="1">
    <source>
        <dbReference type="SAM" id="MobiDB-lite"/>
    </source>
</evidence>
<protein>
    <submittedName>
        <fullName evidence="2">Uncharacterized protein</fullName>
    </submittedName>
</protein>
<dbReference type="EMBL" id="JASSZA010000009">
    <property type="protein sequence ID" value="KAK2101649.1"/>
    <property type="molecule type" value="Genomic_DNA"/>
</dbReference>